<evidence type="ECO:0000313" key="5">
    <source>
        <dbReference type="Proteomes" id="UP001230908"/>
    </source>
</evidence>
<organism evidence="4 5">
    <name type="scientific">Phytohabitans maris</name>
    <dbReference type="NCBI Taxonomy" id="3071409"/>
    <lineage>
        <taxon>Bacteria</taxon>
        <taxon>Bacillati</taxon>
        <taxon>Actinomycetota</taxon>
        <taxon>Actinomycetes</taxon>
        <taxon>Micromonosporales</taxon>
        <taxon>Micromonosporaceae</taxon>
    </lineage>
</organism>
<evidence type="ECO:0000256" key="2">
    <source>
        <dbReference type="SAM" id="Phobius"/>
    </source>
</evidence>
<evidence type="ECO:0000259" key="3">
    <source>
        <dbReference type="Pfam" id="PF13360"/>
    </source>
</evidence>
<dbReference type="InterPro" id="IPR002372">
    <property type="entry name" value="PQQ_rpt_dom"/>
</dbReference>
<keyword evidence="2" id="KW-1133">Transmembrane helix</keyword>
<dbReference type="RefSeq" id="WP_308717905.1">
    <property type="nucleotide sequence ID" value="NZ_JAVHUY010000060.1"/>
</dbReference>
<dbReference type="SUPFAM" id="SSF50998">
    <property type="entry name" value="Quinoprotein alcohol dehydrogenase-like"/>
    <property type="match status" value="1"/>
</dbReference>
<feature type="domain" description="Pyrrolo-quinoline quinone repeat" evidence="3">
    <location>
        <begin position="265"/>
        <end position="407"/>
    </location>
</feature>
<dbReference type="InterPro" id="IPR015943">
    <property type="entry name" value="WD40/YVTN_repeat-like_dom_sf"/>
</dbReference>
<dbReference type="InterPro" id="IPR011047">
    <property type="entry name" value="Quinoprotein_ADH-like_sf"/>
</dbReference>
<keyword evidence="2" id="KW-0812">Transmembrane</keyword>
<evidence type="ECO:0000256" key="1">
    <source>
        <dbReference type="SAM" id="MobiDB-lite"/>
    </source>
</evidence>
<dbReference type="Proteomes" id="UP001230908">
    <property type="component" value="Unassembled WGS sequence"/>
</dbReference>
<keyword evidence="5" id="KW-1185">Reference proteome</keyword>
<keyword evidence="2" id="KW-0472">Membrane</keyword>
<feature type="region of interest" description="Disordered" evidence="1">
    <location>
        <begin position="435"/>
        <end position="467"/>
    </location>
</feature>
<feature type="transmembrane region" description="Helical" evidence="2">
    <location>
        <begin position="12"/>
        <end position="29"/>
    </location>
</feature>
<gene>
    <name evidence="4" type="ORF">RB614_39820</name>
</gene>
<name>A0ABU0ZUK0_9ACTN</name>
<reference evidence="4 5" key="1">
    <citation type="submission" date="2023-08" db="EMBL/GenBank/DDBJ databases">
        <title>Phytohabitans sansha sp. nov., isolated from marine sediment.</title>
        <authorList>
            <person name="Zhao Y."/>
            <person name="Yi K."/>
        </authorList>
    </citation>
    <scope>NUCLEOTIDE SEQUENCE [LARGE SCALE GENOMIC DNA]</scope>
    <source>
        <strain evidence="4 5">ZYX-F-186</strain>
    </source>
</reference>
<protein>
    <submittedName>
        <fullName evidence="4">PQQ-binding-like beta-propeller repeat protein</fullName>
    </submittedName>
</protein>
<feature type="compositionally biased region" description="Low complexity" evidence="1">
    <location>
        <begin position="435"/>
        <end position="453"/>
    </location>
</feature>
<dbReference type="EMBL" id="JAVHUY010000060">
    <property type="protein sequence ID" value="MDQ7910662.1"/>
    <property type="molecule type" value="Genomic_DNA"/>
</dbReference>
<sequence>MANGTASGRTGWVVAALIVLVILVSTNTWNPFPGIWEWVSASQPLSSPNVSWQQRLGSGPQSVTFAGNAVVVEHRTSVEARGVSTGAQLWEKDKDWAAVAGEGLDSVVVVGELLTKGYEVLDPISGSVRRTDKRAVAVWTYRNALLDVHCDDAKDCQLSAWEPRGDAPMWTVDLPGVGFVLFADNPDLLDAKALSTRRVEGGAGGPVLMPSLLGFPVDGKVRVVDTAAGRVVQDFEPDRHDRHVVVGGRVIRVQARSGDGTCYFTVIATDPALQREVWRHEAVNLRTAEGAGCAQREDPAGGQNVIVGVTADGREAVLDAYDGRVLWLGGHGEKLLAVDDQYALVRPSGGKAVTSYELGAKRARWSYPTQDPKAGVAIARFAVIVAPEDPDRIVALSPATGRTLADLRSSAKVLAVGPTGMIIGEQREIGFVPFTGTAPPASPGATPAPADTSLCDGPKEPNCGQVK</sequence>
<accession>A0ABU0ZUK0</accession>
<comment type="caution">
    <text evidence="4">The sequence shown here is derived from an EMBL/GenBank/DDBJ whole genome shotgun (WGS) entry which is preliminary data.</text>
</comment>
<dbReference type="Gene3D" id="2.130.10.10">
    <property type="entry name" value="YVTN repeat-like/Quinoprotein amine dehydrogenase"/>
    <property type="match status" value="1"/>
</dbReference>
<proteinExistence type="predicted"/>
<dbReference type="Pfam" id="PF13360">
    <property type="entry name" value="PQQ_2"/>
    <property type="match status" value="1"/>
</dbReference>
<evidence type="ECO:0000313" key="4">
    <source>
        <dbReference type="EMBL" id="MDQ7910662.1"/>
    </source>
</evidence>